<dbReference type="InterPro" id="IPR004796">
    <property type="entry name" value="PTS_IIC_cello"/>
</dbReference>
<feature type="transmembrane region" description="Helical" evidence="9">
    <location>
        <begin position="69"/>
        <end position="90"/>
    </location>
</feature>
<dbReference type="InterPro" id="IPR051088">
    <property type="entry name" value="PTS_Sugar-EIIC/EIIB"/>
</dbReference>
<dbReference type="AlphaFoldDB" id="A0A081LD67"/>
<feature type="transmembrane region" description="Helical" evidence="9">
    <location>
        <begin position="284"/>
        <end position="306"/>
    </location>
</feature>
<feature type="transmembrane region" description="Helical" evidence="9">
    <location>
        <begin position="138"/>
        <end position="157"/>
    </location>
</feature>
<evidence type="ECO:0000256" key="8">
    <source>
        <dbReference type="PIRNR" id="PIRNR006351"/>
    </source>
</evidence>
<dbReference type="RefSeq" id="WP_034319803.1">
    <property type="nucleotide sequence ID" value="NZ_JBCMYH010000014.1"/>
</dbReference>
<dbReference type="PIRSF" id="PIRSF006351">
    <property type="entry name" value="PTS_EIIC-Cellobiose"/>
    <property type="match status" value="1"/>
</dbReference>
<evidence type="ECO:0000256" key="9">
    <source>
        <dbReference type="SAM" id="Phobius"/>
    </source>
</evidence>
<feature type="transmembrane region" description="Helical" evidence="9">
    <location>
        <begin position="177"/>
        <end position="197"/>
    </location>
</feature>
<feature type="transmembrane region" description="Helical" evidence="9">
    <location>
        <begin position="398"/>
        <end position="415"/>
    </location>
</feature>
<keyword evidence="5 9" id="KW-0812">Transmembrane</keyword>
<sequence>MFDKISAILVPIAGRLNNNRYLGVLRDAFMLAFPLTIFGSIMVVLMNLPFLDKIMSQSALEGFQSALNIAPSATISIMTVFVVFGIGYYLSKSYEVEAVFGGVIALASFLLLTPFLLEQEGAASIAGVIPVDRLGAKGMFLGMITGFLSAEIYRYFVQKKFVINMPQGVPPAVSKSFAALIPATLTLTAFLLINIIITQVFHTNMHDLIYHAVQAPLVGLGSGIIPTLIAVFFIQILWFFGLHGQIIINSVMDPIWNTLSIQNLESYTKTGEVPNIISKQFIEVYTVGMGGTGMTLAVVFTILIFLKSKQLKQVAKLGLGPGLFNVNEPIIFGLPIVMNPLILIPWILAPMVITCISYFAMAAGIVPPPTGVNIPWTVPIFISGIMATNSLAGGLLQLFNLMIVFVIWFPFLTFIDRMNVKNEKITTTEKTKQTNIKGEGDSIHVDGN</sequence>
<evidence type="ECO:0000313" key="12">
    <source>
        <dbReference type="Proteomes" id="UP000028091"/>
    </source>
</evidence>
<proteinExistence type="predicted"/>
<comment type="caution">
    <text evidence="11">The sequence shown here is derived from an EMBL/GenBank/DDBJ whole genome shotgun (WGS) entry which is preliminary data.</text>
</comment>
<dbReference type="PROSITE" id="PS51105">
    <property type="entry name" value="PTS_EIIC_TYPE_3"/>
    <property type="match status" value="1"/>
</dbReference>
<evidence type="ECO:0000256" key="7">
    <source>
        <dbReference type="ARBA" id="ARBA00023136"/>
    </source>
</evidence>
<keyword evidence="7 8" id="KW-0472">Membrane</keyword>
<keyword evidence="3 8" id="KW-1003">Cell membrane</keyword>
<protein>
    <recommendedName>
        <fullName evidence="8">Permease IIC component</fullName>
    </recommendedName>
</protein>
<evidence type="ECO:0000256" key="4">
    <source>
        <dbReference type="ARBA" id="ARBA00022597"/>
    </source>
</evidence>
<feature type="transmembrane region" description="Helical" evidence="9">
    <location>
        <begin position="217"/>
        <end position="240"/>
    </location>
</feature>
<dbReference type="PANTHER" id="PTHR33989:SF4">
    <property type="entry name" value="PTS SYSTEM N,N'-DIACETYLCHITOBIOSE-SPECIFIC EIIC COMPONENT"/>
    <property type="match status" value="1"/>
</dbReference>
<evidence type="ECO:0000259" key="10">
    <source>
        <dbReference type="PROSITE" id="PS51105"/>
    </source>
</evidence>
<dbReference type="GO" id="GO:0009401">
    <property type="term" value="P:phosphoenolpyruvate-dependent sugar phosphotransferase system"/>
    <property type="evidence" value="ECO:0007669"/>
    <property type="project" value="InterPro"/>
</dbReference>
<gene>
    <name evidence="11" type="ORF">BA70_16060</name>
</gene>
<dbReference type="EMBL" id="JOTP01000005">
    <property type="protein sequence ID" value="KEP27193.1"/>
    <property type="molecule type" value="Genomic_DNA"/>
</dbReference>
<feature type="domain" description="PTS EIIC type-3" evidence="10">
    <location>
        <begin position="5"/>
        <end position="411"/>
    </location>
</feature>
<dbReference type="NCBIfam" id="TIGR00410">
    <property type="entry name" value="lacE"/>
    <property type="match status" value="1"/>
</dbReference>
<reference evidence="11 12" key="1">
    <citation type="submission" date="2012-09" db="EMBL/GenBank/DDBJ databases">
        <title>Genome Sequence of Bacillus sp. DW5-4.</title>
        <authorList>
            <person name="Lai Q."/>
            <person name="Liu Y."/>
            <person name="Shao Z."/>
        </authorList>
    </citation>
    <scope>NUCLEOTIDE SEQUENCE [LARGE SCALE GENOMIC DNA]</scope>
    <source>
        <strain evidence="11 12">DW5-4</strain>
    </source>
</reference>
<keyword evidence="6 9" id="KW-1133">Transmembrane helix</keyword>
<dbReference type="GO" id="GO:0008982">
    <property type="term" value="F:protein-N(PI)-phosphohistidine-sugar phosphotransferase activity"/>
    <property type="evidence" value="ECO:0007669"/>
    <property type="project" value="UniProtKB-UniRule"/>
</dbReference>
<keyword evidence="12" id="KW-1185">Reference proteome</keyword>
<organism evidence="11 12">
    <name type="scientific">Bacillus zhangzhouensis</name>
    <dbReference type="NCBI Taxonomy" id="1178540"/>
    <lineage>
        <taxon>Bacteria</taxon>
        <taxon>Bacillati</taxon>
        <taxon>Bacillota</taxon>
        <taxon>Bacilli</taxon>
        <taxon>Bacillales</taxon>
        <taxon>Bacillaceae</taxon>
        <taxon>Bacillus</taxon>
    </lineage>
</organism>
<dbReference type="GO" id="GO:0005886">
    <property type="term" value="C:plasma membrane"/>
    <property type="evidence" value="ECO:0007669"/>
    <property type="project" value="UniProtKB-SubCell"/>
</dbReference>
<accession>A0A081LD67</accession>
<dbReference type="GO" id="GO:1901264">
    <property type="term" value="P:carbohydrate derivative transport"/>
    <property type="evidence" value="ECO:0007669"/>
    <property type="project" value="TreeGrafter"/>
</dbReference>
<dbReference type="Pfam" id="PF02378">
    <property type="entry name" value="PTS_EIIC"/>
    <property type="match status" value="1"/>
</dbReference>
<dbReference type="PANTHER" id="PTHR33989">
    <property type="match status" value="1"/>
</dbReference>
<evidence type="ECO:0000256" key="3">
    <source>
        <dbReference type="ARBA" id="ARBA00022475"/>
    </source>
</evidence>
<evidence type="ECO:0000256" key="6">
    <source>
        <dbReference type="ARBA" id="ARBA00022989"/>
    </source>
</evidence>
<dbReference type="OrthoDB" id="1641940at2"/>
<dbReference type="NCBIfam" id="TIGR00359">
    <property type="entry name" value="cello_pts_IIC"/>
    <property type="match status" value="1"/>
</dbReference>
<evidence type="ECO:0000256" key="2">
    <source>
        <dbReference type="ARBA" id="ARBA00022448"/>
    </source>
</evidence>
<keyword evidence="2 8" id="KW-0813">Transport</keyword>
<dbReference type="eggNOG" id="COG1455">
    <property type="taxonomic scope" value="Bacteria"/>
</dbReference>
<evidence type="ECO:0000256" key="5">
    <source>
        <dbReference type="ARBA" id="ARBA00022692"/>
    </source>
</evidence>
<feature type="transmembrane region" description="Helical" evidence="9">
    <location>
        <begin position="96"/>
        <end position="117"/>
    </location>
</feature>
<feature type="transmembrane region" description="Helical" evidence="9">
    <location>
        <begin position="28"/>
        <end position="48"/>
    </location>
</feature>
<dbReference type="InterPro" id="IPR003352">
    <property type="entry name" value="PTS_EIIC"/>
</dbReference>
<dbReference type="InterPro" id="IPR004501">
    <property type="entry name" value="PTS_EIIC_3"/>
</dbReference>
<evidence type="ECO:0000256" key="1">
    <source>
        <dbReference type="ARBA" id="ARBA00004651"/>
    </source>
</evidence>
<dbReference type="Proteomes" id="UP000028091">
    <property type="component" value="Unassembled WGS sequence"/>
</dbReference>
<name>A0A081LD67_9BACI</name>
<comment type="subcellular location">
    <subcellularLocation>
        <location evidence="1">Cell membrane</location>
        <topology evidence="1">Multi-pass membrane protein</topology>
    </subcellularLocation>
</comment>
<evidence type="ECO:0000313" key="11">
    <source>
        <dbReference type="EMBL" id="KEP27193.1"/>
    </source>
</evidence>
<keyword evidence="4 8" id="KW-0762">Sugar transport</keyword>
<comment type="function">
    <text evidence="8">The phosphoenolpyruvate-dependent sugar phosphotransferase system (PTS), a major carbohydrate active -transport system, catalyzes the phosphorylation of incoming sugar substrates concomitant with their translocation across the cell membrane.</text>
</comment>